<dbReference type="InterPro" id="IPR036038">
    <property type="entry name" value="Aminotransferase-like"/>
</dbReference>
<keyword evidence="3 11" id="KW-0032">Aminotransferase</keyword>
<keyword evidence="13" id="KW-1185">Reference proteome</keyword>
<dbReference type="InterPro" id="IPR043132">
    <property type="entry name" value="BCAT-like_C"/>
</dbReference>
<dbReference type="AlphaFoldDB" id="A0A0N5CKX7"/>
<reference evidence="14" key="1">
    <citation type="submission" date="2017-02" db="UniProtKB">
        <authorList>
            <consortium name="WormBaseParasite"/>
        </authorList>
    </citation>
    <scope>IDENTIFICATION</scope>
</reference>
<gene>
    <name evidence="12" type="ORF">TCLT_LOCUS745</name>
</gene>
<dbReference type="PANTHER" id="PTHR11825:SF44">
    <property type="entry name" value="BRANCHED-CHAIN-AMINO-ACID AMINOTRANSFERASE"/>
    <property type="match status" value="1"/>
</dbReference>
<dbReference type="GO" id="GO:0005739">
    <property type="term" value="C:mitochondrion"/>
    <property type="evidence" value="ECO:0007669"/>
    <property type="project" value="TreeGrafter"/>
</dbReference>
<comment type="catalytic activity">
    <reaction evidence="11">
        <text>L-leucine + 2-oxoglutarate = 4-methyl-2-oxopentanoate + L-glutamate</text>
        <dbReference type="Rhea" id="RHEA:18321"/>
        <dbReference type="ChEBI" id="CHEBI:16810"/>
        <dbReference type="ChEBI" id="CHEBI:17865"/>
        <dbReference type="ChEBI" id="CHEBI:29985"/>
        <dbReference type="ChEBI" id="CHEBI:57427"/>
        <dbReference type="EC" id="2.6.1.42"/>
    </reaction>
</comment>
<name>A0A0N5CKX7_THECL</name>
<evidence type="ECO:0000256" key="9">
    <source>
        <dbReference type="RuleBase" id="RU004106"/>
    </source>
</evidence>
<dbReference type="OMA" id="TDFRFIA"/>
<evidence type="ECO:0000256" key="3">
    <source>
        <dbReference type="ARBA" id="ARBA00022576"/>
    </source>
</evidence>
<dbReference type="NCBIfam" id="NF009897">
    <property type="entry name" value="PRK13357.1"/>
    <property type="match status" value="1"/>
</dbReference>
<dbReference type="PIRSF" id="PIRSF006468">
    <property type="entry name" value="BCAT1"/>
    <property type="match status" value="1"/>
</dbReference>
<evidence type="ECO:0000256" key="5">
    <source>
        <dbReference type="ARBA" id="ARBA00022679"/>
    </source>
</evidence>
<dbReference type="STRING" id="103827.A0A0N5CKX7"/>
<organism evidence="14">
    <name type="scientific">Thelazia callipaeda</name>
    <name type="common">Oriental eyeworm</name>
    <name type="synonym">Parasitic nematode</name>
    <dbReference type="NCBI Taxonomy" id="103827"/>
    <lineage>
        <taxon>Eukaryota</taxon>
        <taxon>Metazoa</taxon>
        <taxon>Ecdysozoa</taxon>
        <taxon>Nematoda</taxon>
        <taxon>Chromadorea</taxon>
        <taxon>Rhabditida</taxon>
        <taxon>Spirurina</taxon>
        <taxon>Spiruromorpha</taxon>
        <taxon>Thelazioidea</taxon>
        <taxon>Thelaziidae</taxon>
        <taxon>Thelazia</taxon>
    </lineage>
</organism>
<dbReference type="FunFam" id="3.30.470.10:FF:000002">
    <property type="entry name" value="Branched-chain-amino-acid aminotransferase"/>
    <property type="match status" value="1"/>
</dbReference>
<dbReference type="PROSITE" id="PS00770">
    <property type="entry name" value="AA_TRANSFER_CLASS_4"/>
    <property type="match status" value="1"/>
</dbReference>
<evidence type="ECO:0000256" key="11">
    <source>
        <dbReference type="RuleBase" id="RU004517"/>
    </source>
</evidence>
<dbReference type="Proteomes" id="UP000276776">
    <property type="component" value="Unassembled WGS sequence"/>
</dbReference>
<dbReference type="EMBL" id="UYYF01000064">
    <property type="protein sequence ID" value="VDM95833.1"/>
    <property type="molecule type" value="Genomic_DNA"/>
</dbReference>
<dbReference type="GO" id="GO:0009099">
    <property type="term" value="P:L-valine biosynthetic process"/>
    <property type="evidence" value="ECO:0007669"/>
    <property type="project" value="TreeGrafter"/>
</dbReference>
<comment type="catalytic activity">
    <reaction evidence="11">
        <text>L-valine + 2-oxoglutarate = 3-methyl-2-oxobutanoate + L-glutamate</text>
        <dbReference type="Rhea" id="RHEA:24813"/>
        <dbReference type="ChEBI" id="CHEBI:11851"/>
        <dbReference type="ChEBI" id="CHEBI:16810"/>
        <dbReference type="ChEBI" id="CHEBI:29985"/>
        <dbReference type="ChEBI" id="CHEBI:57762"/>
        <dbReference type="EC" id="2.6.1.42"/>
    </reaction>
</comment>
<dbReference type="OrthoDB" id="1732691at2759"/>
<accession>A0A0N5CKX7</accession>
<proteinExistence type="inferred from homology"/>
<comment type="similarity">
    <text evidence="2 9">Belongs to the class-IV pyridoxal-phosphate-dependent aminotransferase family.</text>
</comment>
<evidence type="ECO:0000313" key="12">
    <source>
        <dbReference type="EMBL" id="VDM95833.1"/>
    </source>
</evidence>
<evidence type="ECO:0000256" key="10">
    <source>
        <dbReference type="RuleBase" id="RU004516"/>
    </source>
</evidence>
<keyword evidence="6 10" id="KW-0663">Pyridoxal phosphate</keyword>
<comment type="cofactor">
    <cofactor evidence="1 10">
        <name>pyridoxal 5'-phosphate</name>
        <dbReference type="ChEBI" id="CHEBI:597326"/>
    </cofactor>
</comment>
<feature type="modified residue" description="N6-(pyridoxal phosphate)lysine" evidence="8">
    <location>
        <position position="209"/>
    </location>
</feature>
<evidence type="ECO:0000256" key="8">
    <source>
        <dbReference type="PIRSR" id="PIRSR006468-1"/>
    </source>
</evidence>
<dbReference type="CDD" id="cd01557">
    <property type="entry name" value="BCAT_beta_family"/>
    <property type="match status" value="1"/>
</dbReference>
<evidence type="ECO:0000256" key="7">
    <source>
        <dbReference type="ARBA" id="ARBA00023304"/>
    </source>
</evidence>
<dbReference type="PANTHER" id="PTHR11825">
    <property type="entry name" value="SUBGROUP IIII AMINOTRANSFERASE"/>
    <property type="match status" value="1"/>
</dbReference>
<keyword evidence="5 11" id="KW-0808">Transferase</keyword>
<dbReference type="InterPro" id="IPR033939">
    <property type="entry name" value="BCAT_family"/>
</dbReference>
<sequence length="381" mass="43690">MHRKDYDFDGANHKDLEIVKIKADQMRLKPDPKSKLRFGHTFSDHMLEITWSNEKGWSRPLISPIHDLSLHPASKVFHYAVELFEGMKAYRNESNKIYLFRPEKNMERMYQSAIRSALPTFDTNELKKLICELVKIDADWVPSPPNSLYIRPTLIATDPSLGIDYPTQALLFVLTGPVGQYYNTDFKPISLYADSSYCRAFPGGVGQYKMGCNYAPTLLVSKIASSKNCQQVLWLYGPEEWITEVGSMNIFVYWKNDEGEDELVTAPLCDGIILPGITRDSVLHMVKQMNRIKVSERYVSMAEIKRSIKENRMYEMFGTGTACVVSPIGHITYKNSITGNFEELIIPTIIHKPNLMEKIYKTVVDIQYGTTEMPEWTVEIK</sequence>
<dbReference type="NCBIfam" id="TIGR01123">
    <property type="entry name" value="ilvE_II"/>
    <property type="match status" value="1"/>
</dbReference>
<evidence type="ECO:0000256" key="1">
    <source>
        <dbReference type="ARBA" id="ARBA00001933"/>
    </source>
</evidence>
<protein>
    <recommendedName>
        <fullName evidence="11">Branched-chain-amino-acid aminotransferase</fullName>
        <ecNumber evidence="11">2.6.1.42</ecNumber>
    </recommendedName>
</protein>
<dbReference type="InterPro" id="IPR043131">
    <property type="entry name" value="BCAT-like_N"/>
</dbReference>
<evidence type="ECO:0000256" key="6">
    <source>
        <dbReference type="ARBA" id="ARBA00022898"/>
    </source>
</evidence>
<evidence type="ECO:0000256" key="4">
    <source>
        <dbReference type="ARBA" id="ARBA00022605"/>
    </source>
</evidence>
<dbReference type="InterPro" id="IPR018300">
    <property type="entry name" value="Aminotrans_IV_CS"/>
</dbReference>
<evidence type="ECO:0000313" key="14">
    <source>
        <dbReference type="WBParaSite" id="TCLT_0000074401-mRNA-1"/>
    </source>
</evidence>
<evidence type="ECO:0000256" key="2">
    <source>
        <dbReference type="ARBA" id="ARBA00009320"/>
    </source>
</evidence>
<dbReference type="EC" id="2.6.1.42" evidence="11"/>
<dbReference type="Pfam" id="PF01063">
    <property type="entry name" value="Aminotran_4"/>
    <property type="match status" value="1"/>
</dbReference>
<reference evidence="12 13" key="2">
    <citation type="submission" date="2018-11" db="EMBL/GenBank/DDBJ databases">
        <authorList>
            <consortium name="Pathogen Informatics"/>
        </authorList>
    </citation>
    <scope>NUCLEOTIDE SEQUENCE [LARGE SCALE GENOMIC DNA]</scope>
</reference>
<comment type="catalytic activity">
    <reaction evidence="11">
        <text>L-isoleucine + 2-oxoglutarate = (S)-3-methyl-2-oxopentanoate + L-glutamate</text>
        <dbReference type="Rhea" id="RHEA:24801"/>
        <dbReference type="ChEBI" id="CHEBI:16810"/>
        <dbReference type="ChEBI" id="CHEBI:29985"/>
        <dbReference type="ChEBI" id="CHEBI:35146"/>
        <dbReference type="ChEBI" id="CHEBI:58045"/>
        <dbReference type="EC" id="2.6.1.42"/>
    </reaction>
</comment>
<dbReference type="SUPFAM" id="SSF56752">
    <property type="entry name" value="D-aminoacid aminotransferase-like PLP-dependent enzymes"/>
    <property type="match status" value="1"/>
</dbReference>
<dbReference type="InterPro" id="IPR005786">
    <property type="entry name" value="B_amino_transII"/>
</dbReference>
<dbReference type="Gene3D" id="3.30.470.10">
    <property type="match status" value="1"/>
</dbReference>
<dbReference type="GO" id="GO:0004084">
    <property type="term" value="F:branched-chain-amino-acid transaminase activity"/>
    <property type="evidence" value="ECO:0007669"/>
    <property type="project" value="UniProtKB-EC"/>
</dbReference>
<dbReference type="GO" id="GO:0009098">
    <property type="term" value="P:L-leucine biosynthetic process"/>
    <property type="evidence" value="ECO:0007669"/>
    <property type="project" value="TreeGrafter"/>
</dbReference>
<dbReference type="Gene3D" id="3.20.10.10">
    <property type="entry name" value="D-amino Acid Aminotransferase, subunit A, domain 2"/>
    <property type="match status" value="1"/>
</dbReference>
<dbReference type="WBParaSite" id="TCLT_0000074401-mRNA-1">
    <property type="protein sequence ID" value="TCLT_0000074401-mRNA-1"/>
    <property type="gene ID" value="TCLT_0000074401"/>
</dbReference>
<keyword evidence="4 11" id="KW-0028">Amino-acid biosynthesis</keyword>
<dbReference type="InterPro" id="IPR001544">
    <property type="entry name" value="Aminotrans_IV"/>
</dbReference>
<keyword evidence="7 11" id="KW-0100">Branched-chain amino acid biosynthesis</keyword>
<evidence type="ECO:0000313" key="13">
    <source>
        <dbReference type="Proteomes" id="UP000276776"/>
    </source>
</evidence>